<dbReference type="EMBL" id="BMMK01000002">
    <property type="protein sequence ID" value="GGM36631.1"/>
    <property type="molecule type" value="Genomic_DNA"/>
</dbReference>
<dbReference type="GO" id="GO:0043856">
    <property type="term" value="F:anti-sigma factor antagonist activity"/>
    <property type="evidence" value="ECO:0007669"/>
    <property type="project" value="InterPro"/>
</dbReference>
<dbReference type="InterPro" id="IPR036513">
    <property type="entry name" value="STAS_dom_sf"/>
</dbReference>
<dbReference type="Pfam" id="PF01740">
    <property type="entry name" value="STAS"/>
    <property type="match status" value="1"/>
</dbReference>
<organism evidence="4 5">
    <name type="scientific">Longimycelium tulufanense</name>
    <dbReference type="NCBI Taxonomy" id="907463"/>
    <lineage>
        <taxon>Bacteria</taxon>
        <taxon>Bacillati</taxon>
        <taxon>Actinomycetota</taxon>
        <taxon>Actinomycetes</taxon>
        <taxon>Pseudonocardiales</taxon>
        <taxon>Pseudonocardiaceae</taxon>
        <taxon>Longimycelium</taxon>
    </lineage>
</organism>
<dbReference type="NCBIfam" id="TIGR00377">
    <property type="entry name" value="ant_ant_sig"/>
    <property type="match status" value="1"/>
</dbReference>
<dbReference type="Gene3D" id="3.30.750.24">
    <property type="entry name" value="STAS domain"/>
    <property type="match status" value="1"/>
</dbReference>
<dbReference type="InterPro" id="IPR003658">
    <property type="entry name" value="Anti-sigma_ant"/>
</dbReference>
<reference evidence="4" key="1">
    <citation type="journal article" date="2014" name="Int. J. Syst. Evol. Microbiol.">
        <title>Complete genome sequence of Corynebacterium casei LMG S-19264T (=DSM 44701T), isolated from a smear-ripened cheese.</title>
        <authorList>
            <consortium name="US DOE Joint Genome Institute (JGI-PGF)"/>
            <person name="Walter F."/>
            <person name="Albersmeier A."/>
            <person name="Kalinowski J."/>
            <person name="Ruckert C."/>
        </authorList>
    </citation>
    <scope>NUCLEOTIDE SEQUENCE</scope>
    <source>
        <strain evidence="4">CGMCC 4.5737</strain>
    </source>
</reference>
<dbReference type="SUPFAM" id="SSF52091">
    <property type="entry name" value="SpoIIaa-like"/>
    <property type="match status" value="1"/>
</dbReference>
<feature type="domain" description="STAS" evidence="3">
    <location>
        <begin position="11"/>
        <end position="120"/>
    </location>
</feature>
<proteinExistence type="inferred from homology"/>
<dbReference type="InterPro" id="IPR002645">
    <property type="entry name" value="STAS_dom"/>
</dbReference>
<dbReference type="CDD" id="cd07043">
    <property type="entry name" value="STAS_anti-anti-sigma_factors"/>
    <property type="match status" value="1"/>
</dbReference>
<dbReference type="PROSITE" id="PS50801">
    <property type="entry name" value="STAS"/>
    <property type="match status" value="1"/>
</dbReference>
<reference evidence="4" key="2">
    <citation type="submission" date="2020-09" db="EMBL/GenBank/DDBJ databases">
        <authorList>
            <person name="Sun Q."/>
            <person name="Zhou Y."/>
        </authorList>
    </citation>
    <scope>NUCLEOTIDE SEQUENCE</scope>
    <source>
        <strain evidence="4">CGMCC 4.5737</strain>
    </source>
</reference>
<comment type="caution">
    <text evidence="4">The sequence shown here is derived from an EMBL/GenBank/DDBJ whole genome shotgun (WGS) entry which is preliminary data.</text>
</comment>
<comment type="similarity">
    <text evidence="1 2">Belongs to the anti-sigma-factor antagonist family.</text>
</comment>
<dbReference type="PANTHER" id="PTHR33495:SF2">
    <property type="entry name" value="ANTI-SIGMA FACTOR ANTAGONIST TM_1081-RELATED"/>
    <property type="match status" value="1"/>
</dbReference>
<keyword evidence="5" id="KW-1185">Reference proteome</keyword>
<evidence type="ECO:0000313" key="5">
    <source>
        <dbReference type="Proteomes" id="UP000637578"/>
    </source>
</evidence>
<evidence type="ECO:0000313" key="4">
    <source>
        <dbReference type="EMBL" id="GGM36631.1"/>
    </source>
</evidence>
<evidence type="ECO:0000256" key="1">
    <source>
        <dbReference type="ARBA" id="ARBA00009013"/>
    </source>
</evidence>
<evidence type="ECO:0000259" key="3">
    <source>
        <dbReference type="PROSITE" id="PS50801"/>
    </source>
</evidence>
<dbReference type="AlphaFoldDB" id="A0A8J3FSC8"/>
<dbReference type="Proteomes" id="UP000637578">
    <property type="component" value="Unassembled WGS sequence"/>
</dbReference>
<dbReference type="PANTHER" id="PTHR33495">
    <property type="entry name" value="ANTI-SIGMA FACTOR ANTAGONIST TM_1081-RELATED-RELATED"/>
    <property type="match status" value="1"/>
</dbReference>
<name>A0A8J3FSC8_9PSEU</name>
<protein>
    <recommendedName>
        <fullName evidence="2">Anti-sigma factor antagonist</fullName>
    </recommendedName>
</protein>
<evidence type="ECO:0000256" key="2">
    <source>
        <dbReference type="RuleBase" id="RU003749"/>
    </source>
</evidence>
<gene>
    <name evidence="4" type="primary">rsfB</name>
    <name evidence="4" type="ORF">GCM10012275_04790</name>
</gene>
<sequence length="127" mass="13153">MADEADPEQVMDLAVRRHGAARVVEVRGEVDMLTAPALRGRLREELGGAPQLVVVDLTGVTFLGSSGLAVLVAAAQQANDLGVRFRLVCTTRAVIRPLTATGLADVLDTCTTLEQALAGGTTTTPSG</sequence>
<accession>A0A8J3FSC8</accession>